<feature type="region of interest" description="Disordered" evidence="1">
    <location>
        <begin position="144"/>
        <end position="168"/>
    </location>
</feature>
<keyword evidence="2" id="KW-1133">Transmembrane helix</keyword>
<name>A0A7S2UJX2_9STRA</name>
<feature type="transmembrane region" description="Helical" evidence="2">
    <location>
        <begin position="115"/>
        <end position="136"/>
    </location>
</feature>
<feature type="region of interest" description="Disordered" evidence="1">
    <location>
        <begin position="38"/>
        <end position="66"/>
    </location>
</feature>
<proteinExistence type="predicted"/>
<dbReference type="EMBL" id="HBHQ01017864">
    <property type="protein sequence ID" value="CAD9820131.1"/>
    <property type="molecule type" value="Transcribed_RNA"/>
</dbReference>
<feature type="compositionally biased region" description="Low complexity" evidence="1">
    <location>
        <begin position="150"/>
        <end position="165"/>
    </location>
</feature>
<organism evidence="3">
    <name type="scientific">Attheya septentrionalis</name>
    <dbReference type="NCBI Taxonomy" id="420275"/>
    <lineage>
        <taxon>Eukaryota</taxon>
        <taxon>Sar</taxon>
        <taxon>Stramenopiles</taxon>
        <taxon>Ochrophyta</taxon>
        <taxon>Bacillariophyta</taxon>
        <taxon>Coscinodiscophyceae</taxon>
        <taxon>Chaetocerotophycidae</taxon>
        <taxon>Chaetocerotales</taxon>
        <taxon>Attheyaceae</taxon>
        <taxon>Attheya</taxon>
    </lineage>
</organism>
<keyword evidence="2" id="KW-0812">Transmembrane</keyword>
<keyword evidence="2" id="KW-0472">Membrane</keyword>
<accession>A0A7S2UJX2</accession>
<reference evidence="3" key="1">
    <citation type="submission" date="2021-01" db="EMBL/GenBank/DDBJ databases">
        <authorList>
            <person name="Corre E."/>
            <person name="Pelletier E."/>
            <person name="Niang G."/>
            <person name="Scheremetjew M."/>
            <person name="Finn R."/>
            <person name="Kale V."/>
            <person name="Holt S."/>
            <person name="Cochrane G."/>
            <person name="Meng A."/>
            <person name="Brown T."/>
            <person name="Cohen L."/>
        </authorList>
    </citation>
    <scope>NUCLEOTIDE SEQUENCE</scope>
    <source>
        <strain evidence="3">CCMP2084</strain>
    </source>
</reference>
<feature type="compositionally biased region" description="Basic and acidic residues" evidence="1">
    <location>
        <begin position="38"/>
        <end position="50"/>
    </location>
</feature>
<evidence type="ECO:0000313" key="3">
    <source>
        <dbReference type="EMBL" id="CAD9820131.1"/>
    </source>
</evidence>
<sequence>MRQSQGKTPSSLKKSIHRRDHALNAGVGAFHVMPIEHFDDDSSHNDRQTAEYETAQFESDEEERNTAAVEYGKEYGDLAVADAVHDDDAFIPSATQYDPDSKLSPISKDRRFRRYGFAGIYILLVIIVVSVSIAVIRNNRKSDNQIAADGSGSQTTFPTPGPTTGREGEGILGELIKISSIEKLNDPNSAQFKAAQWIQFEDPQQLGVDADNLLQRYALAVMYFSLQENGPWFFCGANDSSHKNPDLCIGQIVVDPNDDIYEELENGSRLNLSVFGLECTAMKI</sequence>
<gene>
    <name evidence="3" type="ORF">ASEP1449_LOCUS11964</name>
</gene>
<protein>
    <submittedName>
        <fullName evidence="3">Uncharacterized protein</fullName>
    </submittedName>
</protein>
<evidence type="ECO:0000256" key="1">
    <source>
        <dbReference type="SAM" id="MobiDB-lite"/>
    </source>
</evidence>
<evidence type="ECO:0000256" key="2">
    <source>
        <dbReference type="SAM" id="Phobius"/>
    </source>
</evidence>
<dbReference type="AlphaFoldDB" id="A0A7S2UJX2"/>